<protein>
    <submittedName>
        <fullName evidence="10">Uncharacterized membrane protein YjjB (DUF3815 family)</fullName>
    </submittedName>
</protein>
<keyword evidence="5 8" id="KW-1133">Transmembrane helix</keyword>
<comment type="caution">
    <text evidence="10">The sequence shown here is derived from an EMBL/GenBank/DDBJ whole genome shotgun (WGS) entry which is preliminary data.</text>
</comment>
<dbReference type="RefSeq" id="WP_207669611.1">
    <property type="nucleotide sequence ID" value="NZ_SLWV01000003.1"/>
</dbReference>
<sequence>MLLQFVFAFLSTIGFAVLFNIPKKAILKASFAGGIGWIAYAFSNNYFHSPIVDSFIGACIVAIISEIFARKFKETVTVFVIPGIIPLVPGAGMYYTMMAVVERDFNKFALVGSETMFTAGGIAVALLIVSSMTRMIVQLKTKFKTIKSSM</sequence>
<feature type="transmembrane region" description="Helical" evidence="8">
    <location>
        <begin position="116"/>
        <end position="137"/>
    </location>
</feature>
<keyword evidence="6 8" id="KW-0472">Membrane</keyword>
<dbReference type="AlphaFoldDB" id="A0A4R2LI93"/>
<evidence type="ECO:0000256" key="1">
    <source>
        <dbReference type="ARBA" id="ARBA00004651"/>
    </source>
</evidence>
<dbReference type="Pfam" id="PF12821">
    <property type="entry name" value="ThrE_2"/>
    <property type="match status" value="1"/>
</dbReference>
<accession>A0A4R2LI93</accession>
<evidence type="ECO:0000313" key="11">
    <source>
        <dbReference type="Proteomes" id="UP000294919"/>
    </source>
</evidence>
<evidence type="ECO:0000256" key="4">
    <source>
        <dbReference type="ARBA" id="ARBA00022692"/>
    </source>
</evidence>
<evidence type="ECO:0000256" key="2">
    <source>
        <dbReference type="ARBA" id="ARBA00022475"/>
    </source>
</evidence>
<dbReference type="EMBL" id="SLWV01000003">
    <property type="protein sequence ID" value="TCO79035.1"/>
    <property type="molecule type" value="Genomic_DNA"/>
</dbReference>
<evidence type="ECO:0000256" key="6">
    <source>
        <dbReference type="ARBA" id="ARBA00023136"/>
    </source>
</evidence>
<name>A0A4R2LI93_9FIRM</name>
<dbReference type="InterPro" id="IPR024528">
    <property type="entry name" value="ThrE_2"/>
</dbReference>
<gene>
    <name evidence="10" type="ORF">EV214_10386</name>
</gene>
<feature type="domain" description="Threonine/Serine exporter ThrE" evidence="9">
    <location>
        <begin position="4"/>
        <end position="131"/>
    </location>
</feature>
<comment type="subcellular location">
    <subcellularLocation>
        <location evidence="1">Cell membrane</location>
        <topology evidence="1">Multi-pass membrane protein</topology>
    </subcellularLocation>
</comment>
<evidence type="ECO:0000313" key="10">
    <source>
        <dbReference type="EMBL" id="TCO79035.1"/>
    </source>
</evidence>
<evidence type="ECO:0000256" key="7">
    <source>
        <dbReference type="ARBA" id="ARBA00034125"/>
    </source>
</evidence>
<feature type="transmembrane region" description="Helical" evidence="8">
    <location>
        <begin position="76"/>
        <end position="96"/>
    </location>
</feature>
<evidence type="ECO:0000259" key="9">
    <source>
        <dbReference type="Pfam" id="PF12821"/>
    </source>
</evidence>
<organism evidence="10 11">
    <name type="scientific">Marinisporobacter balticus</name>
    <dbReference type="NCBI Taxonomy" id="2018667"/>
    <lineage>
        <taxon>Bacteria</taxon>
        <taxon>Bacillati</taxon>
        <taxon>Bacillota</taxon>
        <taxon>Clostridia</taxon>
        <taxon>Peptostreptococcales</taxon>
        <taxon>Thermotaleaceae</taxon>
        <taxon>Marinisporobacter</taxon>
    </lineage>
</organism>
<proteinExistence type="inferred from homology"/>
<evidence type="ECO:0000256" key="5">
    <source>
        <dbReference type="ARBA" id="ARBA00022989"/>
    </source>
</evidence>
<keyword evidence="2" id="KW-1003">Cell membrane</keyword>
<reference evidence="10 11" key="1">
    <citation type="submission" date="2019-03" db="EMBL/GenBank/DDBJ databases">
        <title>Genomic Encyclopedia of Type Strains, Phase IV (KMG-IV): sequencing the most valuable type-strain genomes for metagenomic binning, comparative biology and taxonomic classification.</title>
        <authorList>
            <person name="Goeker M."/>
        </authorList>
    </citation>
    <scope>NUCLEOTIDE SEQUENCE [LARGE SCALE GENOMIC DNA]</scope>
    <source>
        <strain evidence="10 11">DSM 102940</strain>
    </source>
</reference>
<keyword evidence="11" id="KW-1185">Reference proteome</keyword>
<evidence type="ECO:0000256" key="3">
    <source>
        <dbReference type="ARBA" id="ARBA00022519"/>
    </source>
</evidence>
<keyword evidence="4 8" id="KW-0812">Transmembrane</keyword>
<dbReference type="Proteomes" id="UP000294919">
    <property type="component" value="Unassembled WGS sequence"/>
</dbReference>
<comment type="similarity">
    <text evidence="7">Belongs to the ThrE exporter (TC 2.A.79) family.</text>
</comment>
<keyword evidence="3" id="KW-0997">Cell inner membrane</keyword>
<dbReference type="PANTHER" id="PTHR34390:SF1">
    <property type="entry name" value="SUCCINATE TRANSPORTER SUBUNIT YJJB-RELATED"/>
    <property type="match status" value="1"/>
</dbReference>
<evidence type="ECO:0000256" key="8">
    <source>
        <dbReference type="SAM" id="Phobius"/>
    </source>
</evidence>
<dbReference type="PANTHER" id="PTHR34390">
    <property type="entry name" value="UPF0442 PROTEIN YJJB-RELATED"/>
    <property type="match status" value="1"/>
</dbReference>
<feature type="transmembrane region" description="Helical" evidence="8">
    <location>
        <begin position="49"/>
        <end position="69"/>
    </location>
</feature>
<dbReference type="InterPro" id="IPR050539">
    <property type="entry name" value="ThrE_Dicarb/AminoAcid_Exp"/>
</dbReference>
<dbReference type="GO" id="GO:0005886">
    <property type="term" value="C:plasma membrane"/>
    <property type="evidence" value="ECO:0007669"/>
    <property type="project" value="UniProtKB-SubCell"/>
</dbReference>
<feature type="transmembrane region" description="Helical" evidence="8">
    <location>
        <begin position="6"/>
        <end position="21"/>
    </location>
</feature>
<dbReference type="GO" id="GO:0015744">
    <property type="term" value="P:succinate transport"/>
    <property type="evidence" value="ECO:0007669"/>
    <property type="project" value="TreeGrafter"/>
</dbReference>